<dbReference type="InterPro" id="IPR038499">
    <property type="entry name" value="BRO1_sf"/>
</dbReference>
<dbReference type="Pfam" id="PF13949">
    <property type="entry name" value="ALIX_LYPXL_bnd"/>
    <property type="match status" value="1"/>
</dbReference>
<gene>
    <name evidence="9" type="primary">BRO1</name>
    <name evidence="9" type="ORF">GLX27_002569</name>
</gene>
<name>A0ABY8ESD9_MALFU</name>
<evidence type="ECO:0000256" key="1">
    <source>
        <dbReference type="ARBA" id="ARBA00004177"/>
    </source>
</evidence>
<dbReference type="Proteomes" id="UP000818624">
    <property type="component" value="Chromosome 2"/>
</dbReference>
<dbReference type="EMBL" id="CP046235">
    <property type="protein sequence ID" value="WFD47904.1"/>
    <property type="molecule type" value="Genomic_DNA"/>
</dbReference>
<feature type="coiled-coil region" evidence="6">
    <location>
        <begin position="718"/>
        <end position="745"/>
    </location>
</feature>
<accession>A0ABY8ESD9</accession>
<dbReference type="Pfam" id="PF03097">
    <property type="entry name" value="BRO1"/>
    <property type="match status" value="1"/>
</dbReference>
<dbReference type="Gene3D" id="1.20.120.560">
    <property type="entry name" value="alix/aip1 in complex with the ypdl late domain"/>
    <property type="match status" value="1"/>
</dbReference>
<reference evidence="9 10" key="1">
    <citation type="journal article" date="2020" name="Elife">
        <title>Loss of centromere function drives karyotype evolution in closely related Malassezia species.</title>
        <authorList>
            <person name="Sankaranarayanan S.R."/>
            <person name="Ianiri G."/>
            <person name="Coelho M.A."/>
            <person name="Reza M.H."/>
            <person name="Thimmappa B.C."/>
            <person name="Ganguly P."/>
            <person name="Vadnala R.N."/>
            <person name="Sun S."/>
            <person name="Siddharthan R."/>
            <person name="Tellgren-Roth C."/>
            <person name="Dawson T.L."/>
            <person name="Heitman J."/>
            <person name="Sanyal K."/>
        </authorList>
    </citation>
    <scope>NUCLEOTIDE SEQUENCE [LARGE SCALE GENOMIC DNA]</scope>
    <source>
        <strain evidence="9">CBS14141</strain>
    </source>
</reference>
<keyword evidence="3" id="KW-0963">Cytoplasm</keyword>
<evidence type="ECO:0000256" key="2">
    <source>
        <dbReference type="ARBA" id="ARBA00004496"/>
    </source>
</evidence>
<keyword evidence="10" id="KW-1185">Reference proteome</keyword>
<dbReference type="PROSITE" id="PS51180">
    <property type="entry name" value="BRO1"/>
    <property type="match status" value="1"/>
</dbReference>
<feature type="region of interest" description="Disordered" evidence="7">
    <location>
        <begin position="762"/>
        <end position="792"/>
    </location>
</feature>
<evidence type="ECO:0000256" key="3">
    <source>
        <dbReference type="ARBA" id="ARBA00022490"/>
    </source>
</evidence>
<dbReference type="SMART" id="SM01041">
    <property type="entry name" value="BRO1"/>
    <property type="match status" value="1"/>
</dbReference>
<evidence type="ECO:0000256" key="6">
    <source>
        <dbReference type="SAM" id="Coils"/>
    </source>
</evidence>
<evidence type="ECO:0000256" key="7">
    <source>
        <dbReference type="SAM" id="MobiDB-lite"/>
    </source>
</evidence>
<comment type="subcellular location">
    <subcellularLocation>
        <location evidence="2">Cytoplasm</location>
    </subcellularLocation>
    <subcellularLocation>
        <location evidence="1">Endosome</location>
    </subcellularLocation>
</comment>
<sequence>MQTPLIALPVKETREVELAKPLAALIRTAYEQRPESFRADLERVEQTRKDATDKAASDDTARDLLFSWFHMLEMLELRFSELRVSFAWRDAFTGTEVTQQALAYEKASVIYNCAARISAVGMQLDRRDTQSDNVKRSYAAFRQAAGLLDYIHSNFLHAPSGDLSSKFVQSLKTLLLAQAAEIFLEKTVADHKGPALIAKLATHVARTYTNLADEWQDTTKFGAIPPMWRSVTQYKAKYAASQAQLFQARADDAAGKHGIALVRLRVADQLAKDAARIVANLHWFNYQSLVFTATLPADAAAAAAAEIKAHAAEVVEARRVAERDNDLVYHELLPAEDMLPALDATNVATAIPIRETFALPDVQRVLGADIFPTLVPLSVHESASMYSEEQAKLVRAETERVESANEELQAALASMNVPQALAVYDTLEGRVASTEPSATLLDDAQIVAAGRPIASIDSDVQRLTRPQPAGALLDEALASLDEENRACERMRVEYAHRWTQEPLASAARTLRRDLTSHRDALHEAQRHDADLASLWTSVRADVQLLQQGPDAVRSALERAAHTARAQDAPSLVDVDDDDADSAAREAALALLRKTRAALERARRLPPQRSEQLQELKTRVRGDDISRVLLLNRRIQNIEPKVFAAELAKYTPLQAQLVDSITQQNALLDEVRTGLATLATHPGTATVRKQREARTRACAALEQRLTRAFDAYSEVCAVLEKATHFYAELAQQAERLRGETDALLATRRTERQALAQSLAWDHAGGGAAERNPSPHAPELNYARYGGGSTQVSSGSIADDLRALQLESGPPRPAYGAPPVARAEPPPPAAAPASHAAWPAPPASYTPRYGSAHGERPAAPPRPPRV</sequence>
<feature type="coiled-coil region" evidence="6">
    <location>
        <begin position="386"/>
        <end position="414"/>
    </location>
</feature>
<organism evidence="9 10">
    <name type="scientific">Malassezia furfur</name>
    <name type="common">Pityriasis versicolor infection agent</name>
    <name type="synonym">Pityrosporum furfur</name>
    <dbReference type="NCBI Taxonomy" id="55194"/>
    <lineage>
        <taxon>Eukaryota</taxon>
        <taxon>Fungi</taxon>
        <taxon>Dikarya</taxon>
        <taxon>Basidiomycota</taxon>
        <taxon>Ustilaginomycotina</taxon>
        <taxon>Malasseziomycetes</taxon>
        <taxon>Malasseziales</taxon>
        <taxon>Malasseziaceae</taxon>
        <taxon>Malassezia</taxon>
    </lineage>
</organism>
<dbReference type="Gene3D" id="1.20.140.50">
    <property type="entry name" value="alix/aip1 like domains"/>
    <property type="match status" value="1"/>
</dbReference>
<evidence type="ECO:0000259" key="8">
    <source>
        <dbReference type="PROSITE" id="PS51180"/>
    </source>
</evidence>
<dbReference type="InterPro" id="IPR025304">
    <property type="entry name" value="ALIX_V_dom"/>
</dbReference>
<keyword evidence="4" id="KW-0967">Endosome</keyword>
<feature type="domain" description="BRO1" evidence="8">
    <location>
        <begin position="4"/>
        <end position="408"/>
    </location>
</feature>
<keyword evidence="6" id="KW-0175">Coiled coil</keyword>
<dbReference type="PANTHER" id="PTHR23030">
    <property type="entry name" value="PCD6 INTERACTING PROTEIN-RELATED"/>
    <property type="match status" value="1"/>
</dbReference>
<proteinExistence type="predicted"/>
<protein>
    <recommendedName>
        <fullName evidence="5">BRO domain-containing protein 1</fullName>
    </recommendedName>
</protein>
<evidence type="ECO:0000313" key="10">
    <source>
        <dbReference type="Proteomes" id="UP000818624"/>
    </source>
</evidence>
<dbReference type="Gene3D" id="1.25.40.280">
    <property type="entry name" value="alix/aip1 like domains"/>
    <property type="match status" value="1"/>
</dbReference>
<dbReference type="PANTHER" id="PTHR23030:SF30">
    <property type="entry name" value="TYROSINE-PROTEIN PHOSPHATASE NON-RECEPTOR TYPE 23"/>
    <property type="match status" value="1"/>
</dbReference>
<evidence type="ECO:0000256" key="4">
    <source>
        <dbReference type="ARBA" id="ARBA00022753"/>
    </source>
</evidence>
<evidence type="ECO:0000313" key="9">
    <source>
        <dbReference type="EMBL" id="WFD47904.1"/>
    </source>
</evidence>
<dbReference type="InterPro" id="IPR004328">
    <property type="entry name" value="BRO1_dom"/>
</dbReference>
<feature type="region of interest" description="Disordered" evidence="7">
    <location>
        <begin position="804"/>
        <end position="864"/>
    </location>
</feature>
<evidence type="ECO:0000256" key="5">
    <source>
        <dbReference type="ARBA" id="ARBA00041284"/>
    </source>
</evidence>